<evidence type="ECO:0000256" key="1">
    <source>
        <dbReference type="ARBA" id="ARBA00004123"/>
    </source>
</evidence>
<evidence type="ECO:0000313" key="8">
    <source>
        <dbReference type="EMBL" id="KAF7729232.1"/>
    </source>
</evidence>
<name>A0A8H7ET40_9FUNG</name>
<dbReference type="GO" id="GO:0006355">
    <property type="term" value="P:regulation of DNA-templated transcription"/>
    <property type="evidence" value="ECO:0007669"/>
    <property type="project" value="InterPro"/>
</dbReference>
<feature type="compositionally biased region" description="Basic and acidic residues" evidence="6">
    <location>
        <begin position="202"/>
        <end position="218"/>
    </location>
</feature>
<evidence type="ECO:0000259" key="7">
    <source>
        <dbReference type="Pfam" id="PF07569"/>
    </source>
</evidence>
<keyword evidence="9" id="KW-1185">Reference proteome</keyword>
<dbReference type="PANTHER" id="PTHR13831:SF0">
    <property type="entry name" value="PROTEIN HIRA"/>
    <property type="match status" value="1"/>
</dbReference>
<evidence type="ECO:0000256" key="5">
    <source>
        <dbReference type="ARBA" id="ARBA00023242"/>
    </source>
</evidence>
<feature type="region of interest" description="Disordered" evidence="6">
    <location>
        <begin position="101"/>
        <end position="134"/>
    </location>
</feature>
<dbReference type="GO" id="GO:0000417">
    <property type="term" value="C:HIR complex"/>
    <property type="evidence" value="ECO:0007669"/>
    <property type="project" value="TreeGrafter"/>
</dbReference>
<keyword evidence="3" id="KW-0677">Repeat</keyword>
<dbReference type="InterPro" id="IPR011494">
    <property type="entry name" value="HIRA-like_C"/>
</dbReference>
<gene>
    <name evidence="8" type="primary">HIR1</name>
    <name evidence="8" type="ORF">EC973_004761</name>
</gene>
<keyword evidence="4" id="KW-0156">Chromatin regulator</keyword>
<sequence length="508" mass="55276">MDLFALQVICLKTMSPDGKSLYACSQDGTIACLQLQQELTNVAPNEQMLKQLSKYGYDRRNAVLPEAPSQLDLEEENAIINKTSSSKRIADLMGANDTTSEYQVNTTTETMPSKNGVDSSQLPQPAVASAPSEAGFTSSSTAAVTVPFEQTEKNLSKQPSDKARIATAATQLSPMEDIEYSAPLSNLPPSGIGAAVTGNKRKHEEATSDSVDAKDTAPRRKPAWVDSGLVSPMVAQSRVKLGIPTVKATITKRIPLGDKSMMIECHNTTGRGENNDYSKIVAVSQGSPIWSDYLASAAVLITGNDLFTTIGCEDGTLHVYSPAGRRDIPHERSCLAAISIAPILRVALLPSSSPQVAPTIRDVRVQKNGVPLMITSYQQAFTYHLNMNMWLRISDPWYIISEFWDGAASSRDRRTTAHPLGWLANNTSLHGGVDPISKSMIDLAGTDKETTGIVTISHIEIQLAVAALLESPEEYKDWLMFYARQLAKENAQEKADELCRWLIGPPYM</sequence>
<dbReference type="GO" id="GO:0000785">
    <property type="term" value="C:chromatin"/>
    <property type="evidence" value="ECO:0007669"/>
    <property type="project" value="TreeGrafter"/>
</dbReference>
<evidence type="ECO:0000256" key="3">
    <source>
        <dbReference type="ARBA" id="ARBA00022737"/>
    </source>
</evidence>
<evidence type="ECO:0000256" key="2">
    <source>
        <dbReference type="ARBA" id="ARBA00022574"/>
    </source>
</evidence>
<feature type="domain" description="Protein HIRA-like C-terminal" evidence="7">
    <location>
        <begin position="295"/>
        <end position="502"/>
    </location>
</feature>
<dbReference type="OrthoDB" id="1741719at2759"/>
<feature type="region of interest" description="Disordered" evidence="6">
    <location>
        <begin position="193"/>
        <end position="222"/>
    </location>
</feature>
<reference evidence="8" key="1">
    <citation type="submission" date="2020-01" db="EMBL/GenBank/DDBJ databases">
        <title>Genome Sequencing of Three Apophysomyces-Like Fungal Strains Confirms a Novel Fungal Genus in the Mucoromycota with divergent Burkholderia-like Endosymbiotic Bacteria.</title>
        <authorList>
            <person name="Stajich J.E."/>
            <person name="Macias A.M."/>
            <person name="Carter-House D."/>
            <person name="Lovett B."/>
            <person name="Kasson L.R."/>
            <person name="Berry K."/>
            <person name="Grigoriev I."/>
            <person name="Chang Y."/>
            <person name="Spatafora J."/>
            <person name="Kasson M.T."/>
        </authorList>
    </citation>
    <scope>NUCLEOTIDE SEQUENCE</scope>
    <source>
        <strain evidence="8">NRRL A-21654</strain>
    </source>
</reference>
<dbReference type="GO" id="GO:0005634">
    <property type="term" value="C:nucleus"/>
    <property type="evidence" value="ECO:0007669"/>
    <property type="project" value="UniProtKB-SubCell"/>
</dbReference>
<dbReference type="AlphaFoldDB" id="A0A8H7ET40"/>
<dbReference type="GO" id="GO:0006351">
    <property type="term" value="P:DNA-templated transcription"/>
    <property type="evidence" value="ECO:0007669"/>
    <property type="project" value="InterPro"/>
</dbReference>
<evidence type="ECO:0000313" key="9">
    <source>
        <dbReference type="Proteomes" id="UP000605846"/>
    </source>
</evidence>
<dbReference type="InterPro" id="IPR031120">
    <property type="entry name" value="HIR1-like"/>
</dbReference>
<evidence type="ECO:0000256" key="6">
    <source>
        <dbReference type="SAM" id="MobiDB-lite"/>
    </source>
</evidence>
<dbReference type="GO" id="GO:0006338">
    <property type="term" value="P:chromatin remodeling"/>
    <property type="evidence" value="ECO:0007669"/>
    <property type="project" value="InterPro"/>
</dbReference>
<keyword evidence="2" id="KW-0853">WD repeat</keyword>
<dbReference type="Pfam" id="PF07569">
    <property type="entry name" value="Hira"/>
    <property type="match status" value="1"/>
</dbReference>
<feature type="compositionally biased region" description="Polar residues" evidence="6">
    <location>
        <begin position="101"/>
        <end position="123"/>
    </location>
</feature>
<organism evidence="8 9">
    <name type="scientific">Apophysomyces ossiformis</name>
    <dbReference type="NCBI Taxonomy" id="679940"/>
    <lineage>
        <taxon>Eukaryota</taxon>
        <taxon>Fungi</taxon>
        <taxon>Fungi incertae sedis</taxon>
        <taxon>Mucoromycota</taxon>
        <taxon>Mucoromycotina</taxon>
        <taxon>Mucoromycetes</taxon>
        <taxon>Mucorales</taxon>
        <taxon>Mucorineae</taxon>
        <taxon>Mucoraceae</taxon>
        <taxon>Apophysomyces</taxon>
    </lineage>
</organism>
<accession>A0A8H7ET40</accession>
<dbReference type="EMBL" id="JABAYA010000027">
    <property type="protein sequence ID" value="KAF7729232.1"/>
    <property type="molecule type" value="Genomic_DNA"/>
</dbReference>
<dbReference type="PANTHER" id="PTHR13831">
    <property type="entry name" value="MEMBER OF THE HIR1 FAMILY OF WD-REPEAT PROTEINS"/>
    <property type="match status" value="1"/>
</dbReference>
<comment type="subcellular location">
    <subcellularLocation>
        <location evidence="1">Nucleus</location>
    </subcellularLocation>
</comment>
<comment type="caution">
    <text evidence="8">The sequence shown here is derived from an EMBL/GenBank/DDBJ whole genome shotgun (WGS) entry which is preliminary data.</text>
</comment>
<keyword evidence="5" id="KW-0539">Nucleus</keyword>
<dbReference type="Proteomes" id="UP000605846">
    <property type="component" value="Unassembled WGS sequence"/>
</dbReference>
<dbReference type="GO" id="GO:0031491">
    <property type="term" value="F:nucleosome binding"/>
    <property type="evidence" value="ECO:0007669"/>
    <property type="project" value="TreeGrafter"/>
</dbReference>
<proteinExistence type="predicted"/>
<protein>
    <submittedName>
        <fullName evidence="8">HIR complex subunit</fullName>
    </submittedName>
</protein>
<evidence type="ECO:0000256" key="4">
    <source>
        <dbReference type="ARBA" id="ARBA00022853"/>
    </source>
</evidence>